<feature type="region of interest" description="Disordered" evidence="3">
    <location>
        <begin position="1"/>
        <end position="70"/>
    </location>
</feature>
<reference evidence="5 6" key="1">
    <citation type="submission" date="2014-07" db="EMBL/GenBank/DDBJ databases">
        <title>Whole Genome Sequence of the Amycolatopsis methanolica 239.</title>
        <authorList>
            <person name="Tang B."/>
        </authorList>
    </citation>
    <scope>NUCLEOTIDE SEQUENCE [LARGE SCALE GENOMIC DNA]</scope>
    <source>
        <strain evidence="5 6">239</strain>
    </source>
</reference>
<evidence type="ECO:0000256" key="1">
    <source>
        <dbReference type="ARBA" id="ARBA00004370"/>
    </source>
</evidence>
<dbReference type="PANTHER" id="PTHR37042">
    <property type="entry name" value="OUTER MEMBRANE PROTEIN RV1973"/>
    <property type="match status" value="1"/>
</dbReference>
<organism evidence="5 6">
    <name type="scientific">Amycolatopsis methanolica 239</name>
    <dbReference type="NCBI Taxonomy" id="1068978"/>
    <lineage>
        <taxon>Bacteria</taxon>
        <taxon>Bacillati</taxon>
        <taxon>Actinomycetota</taxon>
        <taxon>Actinomycetes</taxon>
        <taxon>Pseudonocardiales</taxon>
        <taxon>Pseudonocardiaceae</taxon>
        <taxon>Amycolatopsis</taxon>
        <taxon>Amycolatopsis methanolica group</taxon>
    </lineage>
</organism>
<keyword evidence="4" id="KW-1133">Transmembrane helix</keyword>
<dbReference type="Proteomes" id="UP000062973">
    <property type="component" value="Chromosome"/>
</dbReference>
<dbReference type="KEGG" id="amq:AMETH_6074"/>
<dbReference type="PATRIC" id="fig|1068978.7.peg.6526"/>
<dbReference type="STRING" id="1068978.AMETH_6074"/>
<evidence type="ECO:0000313" key="6">
    <source>
        <dbReference type="Proteomes" id="UP000062973"/>
    </source>
</evidence>
<dbReference type="eggNOG" id="ENOG5033YTN">
    <property type="taxonomic scope" value="Bacteria"/>
</dbReference>
<feature type="compositionally biased region" description="Basic and acidic residues" evidence="3">
    <location>
        <begin position="47"/>
        <end position="59"/>
    </location>
</feature>
<proteinExistence type="predicted"/>
<evidence type="ECO:0000256" key="3">
    <source>
        <dbReference type="SAM" id="MobiDB-lite"/>
    </source>
</evidence>
<dbReference type="AlphaFoldDB" id="A0A076N4G0"/>
<evidence type="ECO:0000256" key="4">
    <source>
        <dbReference type="SAM" id="Phobius"/>
    </source>
</evidence>
<keyword evidence="4" id="KW-0812">Transmembrane</keyword>
<dbReference type="GO" id="GO:0016020">
    <property type="term" value="C:membrane"/>
    <property type="evidence" value="ECO:0007669"/>
    <property type="project" value="UniProtKB-SubCell"/>
</dbReference>
<evidence type="ECO:0000256" key="2">
    <source>
        <dbReference type="ARBA" id="ARBA00023136"/>
    </source>
</evidence>
<evidence type="ECO:0008006" key="7">
    <source>
        <dbReference type="Google" id="ProtNLM"/>
    </source>
</evidence>
<feature type="transmembrane region" description="Helical" evidence="4">
    <location>
        <begin position="78"/>
        <end position="100"/>
    </location>
</feature>
<keyword evidence="6" id="KW-1185">Reference proteome</keyword>
<dbReference type="PANTHER" id="PTHR37042:SF4">
    <property type="entry name" value="OUTER MEMBRANE PROTEIN RV1973"/>
    <property type="match status" value="1"/>
</dbReference>
<gene>
    <name evidence="5" type="ORF">AMETH_6074</name>
</gene>
<keyword evidence="2 4" id="KW-0472">Membrane</keyword>
<name>A0A076N4G0_AMYME</name>
<comment type="subcellular location">
    <subcellularLocation>
        <location evidence="1">Membrane</location>
    </subcellularLocation>
</comment>
<accession>A0A076N4G0</accession>
<protein>
    <recommendedName>
        <fullName evidence="7">Integral membrane protein</fullName>
    </recommendedName>
</protein>
<sequence length="238" mass="25484">MPHVRSKGSAPAPHRRRPTVAGRSRGDAAPSPVRRSEPETVDQTDAVDQRETGDQRKTGEPSPASDTVEVDPRRRRQVIILLVLLVVFTATAVAAGIAGAPASDDDTRNTALTDAAATSDVLGQVNKAVETVFSFDFSDTAKTQNAAQNLLRDGAVEQYNQLFEQVKRLAPAQKLVLTTTIRATAVTRLDGDQAQLLVMADQRSTRGDTNQTSNAAAQLSVVAKKTGDTWKISDLTVL</sequence>
<dbReference type="EMBL" id="CP009110">
    <property type="protein sequence ID" value="AIJ26166.1"/>
    <property type="molecule type" value="Genomic_DNA"/>
</dbReference>
<evidence type="ECO:0000313" key="5">
    <source>
        <dbReference type="EMBL" id="AIJ26166.1"/>
    </source>
</evidence>
<dbReference type="HOGENOM" id="CLU_072301_2_0_11"/>